<protein>
    <submittedName>
        <fullName evidence="1">Uncharacterized protein</fullName>
    </submittedName>
</protein>
<proteinExistence type="predicted"/>
<dbReference type="RefSeq" id="WP_066689337.1">
    <property type="nucleotide sequence ID" value="NZ_CP117025.1"/>
</dbReference>
<gene>
    <name evidence="1" type="ORF">AVT10_11880</name>
</gene>
<dbReference type="Proteomes" id="UP000076609">
    <property type="component" value="Unassembled WGS sequence"/>
</dbReference>
<name>A0ABR5YE97_9SPHN</name>
<sequence>MLDPAPLPPYIADLSDVGIAQQLMAEYGPVAAEEAAARAGQARNRDNVVQFCRWRQVARLVTLLEQPGAWGTIH</sequence>
<organism evidence="1 2">
    <name type="scientific">Sphingomonas hankookensis</name>
    <dbReference type="NCBI Taxonomy" id="563996"/>
    <lineage>
        <taxon>Bacteria</taxon>
        <taxon>Pseudomonadati</taxon>
        <taxon>Pseudomonadota</taxon>
        <taxon>Alphaproteobacteria</taxon>
        <taxon>Sphingomonadales</taxon>
        <taxon>Sphingomonadaceae</taxon>
        <taxon>Sphingomonas</taxon>
    </lineage>
</organism>
<comment type="caution">
    <text evidence="1">The sequence shown here is derived from an EMBL/GenBank/DDBJ whole genome shotgun (WGS) entry which is preliminary data.</text>
</comment>
<evidence type="ECO:0000313" key="1">
    <source>
        <dbReference type="EMBL" id="KZE17146.1"/>
    </source>
</evidence>
<dbReference type="EMBL" id="LQQO01000007">
    <property type="protein sequence ID" value="KZE17146.1"/>
    <property type="molecule type" value="Genomic_DNA"/>
</dbReference>
<reference evidence="2" key="1">
    <citation type="submission" date="2016-01" db="EMBL/GenBank/DDBJ databases">
        <title>Draft genome of Chromobacterium sp. F49.</title>
        <authorList>
            <person name="Hong K.W."/>
        </authorList>
    </citation>
    <scope>NUCLEOTIDE SEQUENCE [LARGE SCALE GENOMIC DNA]</scope>
    <source>
        <strain evidence="2">CN3</strain>
    </source>
</reference>
<accession>A0ABR5YE97</accession>
<evidence type="ECO:0000313" key="2">
    <source>
        <dbReference type="Proteomes" id="UP000076609"/>
    </source>
</evidence>
<keyword evidence="2" id="KW-1185">Reference proteome</keyword>